<organism evidence="2 3">
    <name type="scientific">Takifugu flavidus</name>
    <name type="common">sansaifugu</name>
    <dbReference type="NCBI Taxonomy" id="433684"/>
    <lineage>
        <taxon>Eukaryota</taxon>
        <taxon>Metazoa</taxon>
        <taxon>Chordata</taxon>
        <taxon>Craniata</taxon>
        <taxon>Vertebrata</taxon>
        <taxon>Euteleostomi</taxon>
        <taxon>Actinopterygii</taxon>
        <taxon>Neopterygii</taxon>
        <taxon>Teleostei</taxon>
        <taxon>Neoteleostei</taxon>
        <taxon>Acanthomorphata</taxon>
        <taxon>Eupercaria</taxon>
        <taxon>Tetraodontiformes</taxon>
        <taxon>Tetradontoidea</taxon>
        <taxon>Tetraodontidae</taxon>
        <taxon>Takifugu</taxon>
    </lineage>
</organism>
<reference evidence="2 3" key="1">
    <citation type="submission" date="2019-04" db="EMBL/GenBank/DDBJ databases">
        <title>Chromosome genome assembly for Takifugu flavidus.</title>
        <authorList>
            <person name="Xiao S."/>
        </authorList>
    </citation>
    <scope>NUCLEOTIDE SEQUENCE [LARGE SCALE GENOMIC DNA]</scope>
    <source>
        <strain evidence="2">HTHZ2018</strain>
        <tissue evidence="2">Muscle</tissue>
    </source>
</reference>
<keyword evidence="3" id="KW-1185">Reference proteome</keyword>
<dbReference type="EMBL" id="RHFK02000002">
    <property type="protein sequence ID" value="TWW79474.1"/>
    <property type="molecule type" value="Genomic_DNA"/>
</dbReference>
<feature type="region of interest" description="Disordered" evidence="1">
    <location>
        <begin position="1"/>
        <end position="74"/>
    </location>
</feature>
<evidence type="ECO:0000313" key="3">
    <source>
        <dbReference type="Proteomes" id="UP000324091"/>
    </source>
</evidence>
<accession>A0A5C6PI58</accession>
<protein>
    <submittedName>
        <fullName evidence="2">Uncharacterized protein</fullName>
    </submittedName>
</protein>
<feature type="compositionally biased region" description="Polar residues" evidence="1">
    <location>
        <begin position="33"/>
        <end position="48"/>
    </location>
</feature>
<proteinExistence type="predicted"/>
<name>A0A5C6PI58_9TELE</name>
<gene>
    <name evidence="2" type="ORF">D4764_10G0005040</name>
</gene>
<dbReference type="AlphaFoldDB" id="A0A5C6PI58"/>
<feature type="compositionally biased region" description="Basic and acidic residues" evidence="1">
    <location>
        <begin position="63"/>
        <end position="74"/>
    </location>
</feature>
<evidence type="ECO:0000256" key="1">
    <source>
        <dbReference type="SAM" id="MobiDB-lite"/>
    </source>
</evidence>
<dbReference type="Proteomes" id="UP000324091">
    <property type="component" value="Chromosome 10"/>
</dbReference>
<comment type="caution">
    <text evidence="2">The sequence shown here is derived from an EMBL/GenBank/DDBJ whole genome shotgun (WGS) entry which is preliminary data.</text>
</comment>
<evidence type="ECO:0000313" key="2">
    <source>
        <dbReference type="EMBL" id="TWW79474.1"/>
    </source>
</evidence>
<sequence length="74" mass="8482">MPKDSRFSSENTPTAAEPVRRRRSRAWRLSRLCSVNRSQCSGNQPEELSSSRHKAQTPSPSRAGREGERWKKVE</sequence>